<dbReference type="Proteomes" id="UP000193411">
    <property type="component" value="Unassembled WGS sequence"/>
</dbReference>
<dbReference type="InterPro" id="IPR008551">
    <property type="entry name" value="TANGO2"/>
</dbReference>
<reference evidence="1 2" key="1">
    <citation type="submission" date="2016-07" db="EMBL/GenBank/DDBJ databases">
        <title>Pervasive Adenine N6-methylation of Active Genes in Fungi.</title>
        <authorList>
            <consortium name="DOE Joint Genome Institute"/>
            <person name="Mondo S.J."/>
            <person name="Dannebaum R.O."/>
            <person name="Kuo R.C."/>
            <person name="Labutti K."/>
            <person name="Haridas S."/>
            <person name="Kuo A."/>
            <person name="Salamov A."/>
            <person name="Ahrendt S.R."/>
            <person name="Lipzen A."/>
            <person name="Sullivan W."/>
            <person name="Andreopoulos W.B."/>
            <person name="Clum A."/>
            <person name="Lindquist E."/>
            <person name="Daum C."/>
            <person name="Ramamoorthy G.K."/>
            <person name="Gryganskyi A."/>
            <person name="Culley D."/>
            <person name="Magnuson J.K."/>
            <person name="James T.Y."/>
            <person name="O'Malley M.A."/>
            <person name="Stajich J.E."/>
            <person name="Spatafora J.W."/>
            <person name="Visel A."/>
            <person name="Grigoriev I.V."/>
        </authorList>
    </citation>
    <scope>NUCLEOTIDE SEQUENCE [LARGE SCALE GENOMIC DNA]</scope>
    <source>
        <strain evidence="1 2">PL171</strain>
    </source>
</reference>
<comment type="caution">
    <text evidence="1">The sequence shown here is derived from an EMBL/GenBank/DDBJ whole genome shotgun (WGS) entry which is preliminary data.</text>
</comment>
<protein>
    <submittedName>
        <fullName evidence="1">NRDE protein-domain-containing protein</fullName>
    </submittedName>
</protein>
<organism evidence="1 2">
    <name type="scientific">Catenaria anguillulae PL171</name>
    <dbReference type="NCBI Taxonomy" id="765915"/>
    <lineage>
        <taxon>Eukaryota</taxon>
        <taxon>Fungi</taxon>
        <taxon>Fungi incertae sedis</taxon>
        <taxon>Blastocladiomycota</taxon>
        <taxon>Blastocladiomycetes</taxon>
        <taxon>Blastocladiales</taxon>
        <taxon>Catenariaceae</taxon>
        <taxon>Catenaria</taxon>
    </lineage>
</organism>
<evidence type="ECO:0000313" key="1">
    <source>
        <dbReference type="EMBL" id="ORZ41552.1"/>
    </source>
</evidence>
<name>A0A1Y2I7Q5_9FUNG</name>
<sequence length="401" mass="43809">MCIVFLAFGNSIHPDHKLIIASNRDEYFDRPTHRAHVWPAHGPMAPDGHRVVCGVDLERDDHGTWLGLATNPASGRFAFVTNFREPIPLRMKHDKKPNFTDYESRGRLVSDFLHSTVAPSAYAAQLRAETSANPNAWLGFNLVFGTSGSESEFDVWYVSNRKGSWHEDPKRYMDRDLVTFRLAPGVVWGVSNGSIVPLTQVPAAVMGFTGEKDGQQEDGGQIVTLSQVERPFWAKVERGIARIDAMLQRSKNGDEKVDLVASCGRCSDPTRADRSELPCTGVPEVIEHALSSIFVPAASMSKGFSGGASYYGTRSSTLVFRDHDLPLADATGHAGERSDLVPAPATRPNAVLPPDVSASLDGCEAPPVEDCSWMGSMESRERVEVSLFGEVVRGESPSILE</sequence>
<proteinExistence type="predicted"/>
<keyword evidence="2" id="KW-1185">Reference proteome</keyword>
<dbReference type="Pfam" id="PF05742">
    <property type="entry name" value="TANGO2"/>
    <property type="match status" value="1"/>
</dbReference>
<dbReference type="OrthoDB" id="191601at2759"/>
<dbReference type="GO" id="GO:0009306">
    <property type="term" value="P:protein secretion"/>
    <property type="evidence" value="ECO:0007669"/>
    <property type="project" value="TreeGrafter"/>
</dbReference>
<dbReference type="PANTHER" id="PTHR17985">
    <property type="entry name" value="SER/THR-RICH PROTEIN T10 IN DGCR REGION"/>
    <property type="match status" value="1"/>
</dbReference>
<dbReference type="GO" id="GO:0005794">
    <property type="term" value="C:Golgi apparatus"/>
    <property type="evidence" value="ECO:0007669"/>
    <property type="project" value="TreeGrafter"/>
</dbReference>
<evidence type="ECO:0000313" key="2">
    <source>
        <dbReference type="Proteomes" id="UP000193411"/>
    </source>
</evidence>
<gene>
    <name evidence="1" type="ORF">BCR44DRAFT_1423050</name>
</gene>
<dbReference type="EMBL" id="MCFL01000001">
    <property type="protein sequence ID" value="ORZ41552.1"/>
    <property type="molecule type" value="Genomic_DNA"/>
</dbReference>
<accession>A0A1Y2I7Q5</accession>
<dbReference type="PANTHER" id="PTHR17985:SF8">
    <property type="entry name" value="TRANSPORT AND GOLGI ORGANIZATION PROTEIN 2 HOMOLOG"/>
    <property type="match status" value="1"/>
</dbReference>
<dbReference type="GO" id="GO:0007030">
    <property type="term" value="P:Golgi organization"/>
    <property type="evidence" value="ECO:0007669"/>
    <property type="project" value="TreeGrafter"/>
</dbReference>
<dbReference type="AlphaFoldDB" id="A0A1Y2I7Q5"/>